<evidence type="ECO:0000313" key="4">
    <source>
        <dbReference type="Proteomes" id="UP001207654"/>
    </source>
</evidence>
<evidence type="ECO:0000313" key="3">
    <source>
        <dbReference type="EMBL" id="MCY1083434.1"/>
    </source>
</evidence>
<dbReference type="EMBL" id="JAPNKA010000001">
    <property type="protein sequence ID" value="MCY1083434.1"/>
    <property type="molecule type" value="Genomic_DNA"/>
</dbReference>
<dbReference type="Proteomes" id="UP001207654">
    <property type="component" value="Unassembled WGS sequence"/>
</dbReference>
<dbReference type="RefSeq" id="WP_267541963.1">
    <property type="nucleotide sequence ID" value="NZ_JAPNKA010000001.1"/>
</dbReference>
<keyword evidence="2" id="KW-0472">Membrane</keyword>
<protein>
    <recommendedName>
        <fullName evidence="5">ABC transmembrane type-1 domain-containing protein</fullName>
    </recommendedName>
</protein>
<name>A0ABT4AQJ0_9BACT</name>
<evidence type="ECO:0000256" key="1">
    <source>
        <dbReference type="SAM" id="MobiDB-lite"/>
    </source>
</evidence>
<keyword evidence="2" id="KW-1133">Transmembrane helix</keyword>
<feature type="transmembrane region" description="Helical" evidence="2">
    <location>
        <begin position="74"/>
        <end position="94"/>
    </location>
</feature>
<organism evidence="3 4">
    <name type="scientific">Archangium lansingense</name>
    <dbReference type="NCBI Taxonomy" id="2995310"/>
    <lineage>
        <taxon>Bacteria</taxon>
        <taxon>Pseudomonadati</taxon>
        <taxon>Myxococcota</taxon>
        <taxon>Myxococcia</taxon>
        <taxon>Myxococcales</taxon>
        <taxon>Cystobacterineae</taxon>
        <taxon>Archangiaceae</taxon>
        <taxon>Archangium</taxon>
    </lineage>
</organism>
<feature type="transmembrane region" description="Helical" evidence="2">
    <location>
        <begin position="29"/>
        <end position="54"/>
    </location>
</feature>
<keyword evidence="4" id="KW-1185">Reference proteome</keyword>
<keyword evidence="2" id="KW-0812">Transmembrane</keyword>
<evidence type="ECO:0008006" key="5">
    <source>
        <dbReference type="Google" id="ProtNLM"/>
    </source>
</evidence>
<reference evidence="3 4" key="1">
    <citation type="submission" date="2022-11" db="EMBL/GenBank/DDBJ databases">
        <title>Minimal conservation of predation-associated metabolite biosynthetic gene clusters underscores biosynthetic potential of Myxococcota including descriptions for ten novel species: Archangium lansinium sp. nov., Myxococcus landrumus sp. nov., Nannocystis bai.</title>
        <authorList>
            <person name="Ahearne A."/>
            <person name="Stevens C."/>
            <person name="Phillips K."/>
        </authorList>
    </citation>
    <scope>NUCLEOTIDE SEQUENCE [LARGE SCALE GENOMIC DNA]</scope>
    <source>
        <strain evidence="3 4">MIWBW</strain>
    </source>
</reference>
<feature type="transmembrane region" description="Helical" evidence="2">
    <location>
        <begin position="154"/>
        <end position="178"/>
    </location>
</feature>
<accession>A0ABT4AQJ0</accession>
<feature type="region of interest" description="Disordered" evidence="1">
    <location>
        <begin position="1"/>
        <end position="21"/>
    </location>
</feature>
<feature type="transmembrane region" description="Helical" evidence="2">
    <location>
        <begin position="218"/>
        <end position="236"/>
    </location>
</feature>
<feature type="transmembrane region" description="Helical" evidence="2">
    <location>
        <begin position="114"/>
        <end position="134"/>
    </location>
</feature>
<gene>
    <name evidence="3" type="ORF">OV287_54255</name>
</gene>
<evidence type="ECO:0000256" key="2">
    <source>
        <dbReference type="SAM" id="Phobius"/>
    </source>
</evidence>
<proteinExistence type="predicted"/>
<feature type="transmembrane region" description="Helical" evidence="2">
    <location>
        <begin position="256"/>
        <end position="274"/>
    </location>
</feature>
<comment type="caution">
    <text evidence="3">The sequence shown here is derived from an EMBL/GenBank/DDBJ whole genome shotgun (WGS) entry which is preliminary data.</text>
</comment>
<sequence length="347" mass="38308">MSQPRHGSLPASGPSREDRPRSFWRDGQAAFSLVFRSPLALFILGGLTFVTAHFTLQKTGLQGLAYLHSSRAQFWNMLVSLTPTIWIISIFLLYGDLERNRSAWPRTRSGWMALMLCLAPLLLLLALPLLAQLLTLREDSLVAALLLPLDPNFFSKWLSMSILGLLTPALLFSALVGIHLQLLGRLPKYQYLGEPLGSESLDEEVLWYQRQQSQLRRFLNLAAAHLGISILSVGAFRNLINMAIAFSAEPLPTAPIMSYGLYYTALIASLYMPAHNTLKGVGQALADRLVWQSLGAHPTWKQRLEEQQAVRNQLGLQGSALQEFQQGLAVFAPFIASISSLALGTGG</sequence>